<evidence type="ECO:0000313" key="2">
    <source>
        <dbReference type="Proteomes" id="UP001303046"/>
    </source>
</evidence>
<comment type="caution">
    <text evidence="1">The sequence shown here is derived from an EMBL/GenBank/DDBJ whole genome shotgun (WGS) entry which is preliminary data.</text>
</comment>
<accession>A0ABR1E9B4</accession>
<dbReference type="EMBL" id="JAVFWL010000005">
    <property type="protein sequence ID" value="KAK6758366.1"/>
    <property type="molecule type" value="Genomic_DNA"/>
</dbReference>
<name>A0ABR1E9B4_NECAM</name>
<sequence>MMLSYFDRPVLTAVHFLRCRRPSPCRRRLGQRETFIRRPKYTQEDFVNISMGYAWHQKPRTLDKDEFFGTSVVPLSMYALGYISWTFHDLLKSYLLQTPKMKECNKTGFSSLTKILFMLSLSASIVDGIDSFVGLCVYPFHFGIGKLKGTVCEVSYQIETADDVAAFDMCENNSPFPVQDAKPGFPTLCTYEKLYYCNEDEISIGKSCFSVRGGSSVFSKSGCGKRYKLHVIEDRTELKWIVALLYHKSRDFLWIGNAGPACNFLNPVTLPPENGQGIISRELKPCDTPIKIVMSYGAMRFIRRGTAVYGSKDDLHPYVCSRPAEIFEEEYCFKFSGRIPDI</sequence>
<keyword evidence="2" id="KW-1185">Reference proteome</keyword>
<proteinExistence type="predicted"/>
<organism evidence="1 2">
    <name type="scientific">Necator americanus</name>
    <name type="common">Human hookworm</name>
    <dbReference type="NCBI Taxonomy" id="51031"/>
    <lineage>
        <taxon>Eukaryota</taxon>
        <taxon>Metazoa</taxon>
        <taxon>Ecdysozoa</taxon>
        <taxon>Nematoda</taxon>
        <taxon>Chromadorea</taxon>
        <taxon>Rhabditida</taxon>
        <taxon>Rhabditina</taxon>
        <taxon>Rhabditomorpha</taxon>
        <taxon>Strongyloidea</taxon>
        <taxon>Ancylostomatidae</taxon>
        <taxon>Bunostominae</taxon>
        <taxon>Necator</taxon>
    </lineage>
</organism>
<reference evidence="1 2" key="1">
    <citation type="submission" date="2023-08" db="EMBL/GenBank/DDBJ databases">
        <title>A Necator americanus chromosomal reference genome.</title>
        <authorList>
            <person name="Ilik V."/>
            <person name="Petrzelkova K.J."/>
            <person name="Pardy F."/>
            <person name="Fuh T."/>
            <person name="Niatou-Singa F.S."/>
            <person name="Gouil Q."/>
            <person name="Baker L."/>
            <person name="Ritchie M.E."/>
            <person name="Jex A.R."/>
            <person name="Gazzola D."/>
            <person name="Li H."/>
            <person name="Toshio Fujiwara R."/>
            <person name="Zhan B."/>
            <person name="Aroian R.V."/>
            <person name="Pafco B."/>
            <person name="Schwarz E.M."/>
        </authorList>
    </citation>
    <scope>NUCLEOTIDE SEQUENCE [LARGE SCALE GENOMIC DNA]</scope>
    <source>
        <strain evidence="1 2">Aroian</strain>
        <tissue evidence="1">Whole animal</tissue>
    </source>
</reference>
<gene>
    <name evidence="1" type="primary">Necator_chrV.g20691</name>
    <name evidence="1" type="ORF">RB195_015898</name>
</gene>
<evidence type="ECO:0000313" key="1">
    <source>
        <dbReference type="EMBL" id="KAK6758366.1"/>
    </source>
</evidence>
<dbReference type="Proteomes" id="UP001303046">
    <property type="component" value="Unassembled WGS sequence"/>
</dbReference>
<protein>
    <submittedName>
        <fullName evidence="1">Uncharacterized protein</fullName>
    </submittedName>
</protein>